<reference evidence="4" key="1">
    <citation type="submission" date="2019-05" db="EMBL/GenBank/DDBJ databases">
        <title>Complete genome sequencing of Absiella argi strain JCM 30884.</title>
        <authorList>
            <person name="Sakamoto M."/>
            <person name="Murakami T."/>
            <person name="Mori H."/>
        </authorList>
    </citation>
    <scope>NUCLEOTIDE SEQUENCE [LARGE SCALE GENOMIC DNA]</scope>
    <source>
        <strain evidence="4">JCM 30884</strain>
    </source>
</reference>
<dbReference type="PANTHER" id="PTHR35601">
    <property type="entry name" value="TOXIN RELE"/>
    <property type="match status" value="1"/>
</dbReference>
<gene>
    <name evidence="3" type="ORF">Aargi30884_01720</name>
</gene>
<accession>A0A6N4TEU3</accession>
<evidence type="ECO:0008006" key="5">
    <source>
        <dbReference type="Google" id="ProtNLM"/>
    </source>
</evidence>
<dbReference type="KEGG" id="aarg:Aargi30884_01720"/>
<keyword evidence="4" id="KW-1185">Reference proteome</keyword>
<dbReference type="AlphaFoldDB" id="A0A6N4TEU3"/>
<evidence type="ECO:0000313" key="3">
    <source>
        <dbReference type="EMBL" id="BBK21269.1"/>
    </source>
</evidence>
<evidence type="ECO:0000256" key="2">
    <source>
        <dbReference type="ARBA" id="ARBA00022649"/>
    </source>
</evidence>
<dbReference type="PANTHER" id="PTHR35601:SF1">
    <property type="entry name" value="TOXIN RELE"/>
    <property type="match status" value="1"/>
</dbReference>
<dbReference type="Pfam" id="PF05016">
    <property type="entry name" value="ParE_toxin"/>
    <property type="match status" value="1"/>
</dbReference>
<evidence type="ECO:0000256" key="1">
    <source>
        <dbReference type="ARBA" id="ARBA00006226"/>
    </source>
</evidence>
<dbReference type="Gene3D" id="3.30.2310.20">
    <property type="entry name" value="RelE-like"/>
    <property type="match status" value="1"/>
</dbReference>
<dbReference type="InterPro" id="IPR007712">
    <property type="entry name" value="RelE/ParE_toxin"/>
</dbReference>
<proteinExistence type="inferred from homology"/>
<keyword evidence="2" id="KW-1277">Toxin-antitoxin system</keyword>
<sequence>MYQVHYSKKAFKQLEKLGVPTRKKIYSWISKNLVGCSDPYRVPNFKELKVDKRGYIRYRVGRHRGICEVINNELTILVINIGH</sequence>
<dbReference type="Proteomes" id="UP000464754">
    <property type="component" value="Chromosome"/>
</dbReference>
<dbReference type="InterPro" id="IPR035093">
    <property type="entry name" value="RelE/ParE_toxin_dom_sf"/>
</dbReference>
<dbReference type="EMBL" id="AP019695">
    <property type="protein sequence ID" value="BBK21269.1"/>
    <property type="molecule type" value="Genomic_DNA"/>
</dbReference>
<organism evidence="3 4">
    <name type="scientific">Amedibacterium intestinale</name>
    <dbReference type="NCBI Taxonomy" id="2583452"/>
    <lineage>
        <taxon>Bacteria</taxon>
        <taxon>Bacillati</taxon>
        <taxon>Bacillota</taxon>
        <taxon>Erysipelotrichia</taxon>
        <taxon>Erysipelotrichales</taxon>
        <taxon>Erysipelotrichaceae</taxon>
        <taxon>Amedibacterium</taxon>
    </lineage>
</organism>
<dbReference type="SUPFAM" id="SSF143011">
    <property type="entry name" value="RelE-like"/>
    <property type="match status" value="1"/>
</dbReference>
<dbReference type="RefSeq" id="WP_118278041.1">
    <property type="nucleotide sequence ID" value="NZ_AP019695.1"/>
</dbReference>
<evidence type="ECO:0000313" key="4">
    <source>
        <dbReference type="Proteomes" id="UP000464754"/>
    </source>
</evidence>
<protein>
    <recommendedName>
        <fullName evidence="5">Cytotoxic translational repressor of toxin-antitoxin stability system</fullName>
    </recommendedName>
</protein>
<comment type="similarity">
    <text evidence="1">Belongs to the RelE toxin family.</text>
</comment>
<name>A0A6N4TEU3_9FIRM</name>